<dbReference type="AlphaFoldDB" id="A0AAE3J3B0"/>
<evidence type="ECO:0000256" key="1">
    <source>
        <dbReference type="SAM" id="MobiDB-lite"/>
    </source>
</evidence>
<protein>
    <submittedName>
        <fullName evidence="2">Uncharacterized protein</fullName>
    </submittedName>
</protein>
<gene>
    <name evidence="2" type="ORF">OH136_15880</name>
</gene>
<keyword evidence="3" id="KW-1185">Reference proteome</keyword>
<sequence>MTDKFTHPNDAPEGHEWQTRDGREVSDIMVGVSTYRYHIWATIQGQPCCFSKEGYHGAFEPSPLDLIDKPTKSREVIEEQDDV</sequence>
<dbReference type="EMBL" id="JAOYFC010000006">
    <property type="protein sequence ID" value="MCV6826043.1"/>
    <property type="molecule type" value="Genomic_DNA"/>
</dbReference>
<organism evidence="2 3">
    <name type="scientific">Halocynthiibacter halioticoli</name>
    <dbReference type="NCBI Taxonomy" id="2986804"/>
    <lineage>
        <taxon>Bacteria</taxon>
        <taxon>Pseudomonadati</taxon>
        <taxon>Pseudomonadota</taxon>
        <taxon>Alphaproteobacteria</taxon>
        <taxon>Rhodobacterales</taxon>
        <taxon>Paracoccaceae</taxon>
        <taxon>Halocynthiibacter</taxon>
    </lineage>
</organism>
<proteinExistence type="predicted"/>
<feature type="region of interest" description="Disordered" evidence="1">
    <location>
        <begin position="1"/>
        <end position="22"/>
    </location>
</feature>
<dbReference type="Proteomes" id="UP001208041">
    <property type="component" value="Unassembled WGS sequence"/>
</dbReference>
<comment type="caution">
    <text evidence="2">The sequence shown here is derived from an EMBL/GenBank/DDBJ whole genome shotgun (WGS) entry which is preliminary data.</text>
</comment>
<name>A0AAE3J3B0_9RHOB</name>
<evidence type="ECO:0000313" key="3">
    <source>
        <dbReference type="Proteomes" id="UP001208041"/>
    </source>
</evidence>
<reference evidence="2" key="1">
    <citation type="submission" date="2022-10" db="EMBL/GenBank/DDBJ databases">
        <authorList>
            <person name="Yue Y."/>
        </authorList>
    </citation>
    <scope>NUCLEOTIDE SEQUENCE</scope>
    <source>
        <strain evidence="2">Z654</strain>
    </source>
</reference>
<accession>A0AAE3J3B0</accession>
<evidence type="ECO:0000313" key="2">
    <source>
        <dbReference type="EMBL" id="MCV6826043.1"/>
    </source>
</evidence>
<dbReference type="RefSeq" id="WP_263955015.1">
    <property type="nucleotide sequence ID" value="NZ_JAOYFC010000006.1"/>
</dbReference>